<dbReference type="GO" id="GO:0046521">
    <property type="term" value="P:sphingoid catabolic process"/>
    <property type="evidence" value="ECO:0007669"/>
    <property type="project" value="TreeGrafter"/>
</dbReference>
<evidence type="ECO:0000256" key="1">
    <source>
        <dbReference type="SAM" id="Phobius"/>
    </source>
</evidence>
<protein>
    <recommendedName>
        <fullName evidence="4">DUF962-domain-containing protein</fullName>
    </recommendedName>
</protein>
<dbReference type="PANTHER" id="PTHR28026">
    <property type="entry name" value="DUF962 DOMAIN PROTEIN (AFU_ORTHOLOGUE AFUA_8G05310)"/>
    <property type="match status" value="1"/>
</dbReference>
<sequence>MSSIGVGLFNFKAQYVRYAEYHSNQTNQAIHSVFVPTILWTALVIAGVFDTRLLYAGAGVYAAYYAVLHPLIGGSAAVLVGGLAYSAAQFVVHGKAWTGVAPLHFAAALHVVSWIAQFIGHGVFEKRAPALLDNLVQALVLAPFFVWSHFLFDLGFFPNLNKELKNETGKRVAAFRAKKAAEAAAKKN</sequence>
<gene>
    <name evidence="2" type="ORF">HK100_007530</name>
</gene>
<dbReference type="AlphaFoldDB" id="A0AAD5SUV1"/>
<comment type="caution">
    <text evidence="2">The sequence shown here is derived from an EMBL/GenBank/DDBJ whole genome shotgun (WGS) entry which is preliminary data.</text>
</comment>
<accession>A0AAD5SUV1</accession>
<evidence type="ECO:0008006" key="4">
    <source>
        <dbReference type="Google" id="ProtNLM"/>
    </source>
</evidence>
<evidence type="ECO:0000313" key="2">
    <source>
        <dbReference type="EMBL" id="KAJ3090160.1"/>
    </source>
</evidence>
<organism evidence="2 3">
    <name type="scientific">Physocladia obscura</name>
    <dbReference type="NCBI Taxonomy" id="109957"/>
    <lineage>
        <taxon>Eukaryota</taxon>
        <taxon>Fungi</taxon>
        <taxon>Fungi incertae sedis</taxon>
        <taxon>Chytridiomycota</taxon>
        <taxon>Chytridiomycota incertae sedis</taxon>
        <taxon>Chytridiomycetes</taxon>
        <taxon>Chytridiales</taxon>
        <taxon>Chytriomycetaceae</taxon>
        <taxon>Physocladia</taxon>
    </lineage>
</organism>
<feature type="transmembrane region" description="Helical" evidence="1">
    <location>
        <begin position="105"/>
        <end position="124"/>
    </location>
</feature>
<proteinExistence type="predicted"/>
<dbReference type="Proteomes" id="UP001211907">
    <property type="component" value="Unassembled WGS sequence"/>
</dbReference>
<feature type="transmembrane region" description="Helical" evidence="1">
    <location>
        <begin position="61"/>
        <end position="85"/>
    </location>
</feature>
<keyword evidence="1" id="KW-0472">Membrane</keyword>
<dbReference type="GO" id="GO:0016020">
    <property type="term" value="C:membrane"/>
    <property type="evidence" value="ECO:0007669"/>
    <property type="project" value="GOC"/>
</dbReference>
<keyword evidence="1" id="KW-0812">Transmembrane</keyword>
<keyword evidence="1" id="KW-1133">Transmembrane helix</keyword>
<dbReference type="EMBL" id="JADGJH010003555">
    <property type="protein sequence ID" value="KAJ3090160.1"/>
    <property type="molecule type" value="Genomic_DNA"/>
</dbReference>
<dbReference type="InterPro" id="IPR009305">
    <property type="entry name" value="Mpo1-like"/>
</dbReference>
<evidence type="ECO:0000313" key="3">
    <source>
        <dbReference type="Proteomes" id="UP001211907"/>
    </source>
</evidence>
<dbReference type="GO" id="GO:0005783">
    <property type="term" value="C:endoplasmic reticulum"/>
    <property type="evidence" value="ECO:0007669"/>
    <property type="project" value="TreeGrafter"/>
</dbReference>
<reference evidence="2" key="1">
    <citation type="submission" date="2020-05" db="EMBL/GenBank/DDBJ databases">
        <title>Phylogenomic resolution of chytrid fungi.</title>
        <authorList>
            <person name="Stajich J.E."/>
            <person name="Amses K."/>
            <person name="Simmons R."/>
            <person name="Seto K."/>
            <person name="Myers J."/>
            <person name="Bonds A."/>
            <person name="Quandt C.A."/>
            <person name="Barry K."/>
            <person name="Liu P."/>
            <person name="Grigoriev I."/>
            <person name="Longcore J.E."/>
            <person name="James T.Y."/>
        </authorList>
    </citation>
    <scope>NUCLEOTIDE SEQUENCE</scope>
    <source>
        <strain evidence="2">JEL0513</strain>
    </source>
</reference>
<keyword evidence="3" id="KW-1185">Reference proteome</keyword>
<feature type="transmembrane region" description="Helical" evidence="1">
    <location>
        <begin position="131"/>
        <end position="152"/>
    </location>
</feature>
<dbReference type="PANTHER" id="PTHR28026:SF9">
    <property type="entry name" value="2-HYDROXY-PALMITIC ACID DIOXYGENASE MPO1"/>
    <property type="match status" value="1"/>
</dbReference>
<feature type="transmembrane region" description="Helical" evidence="1">
    <location>
        <begin position="29"/>
        <end position="49"/>
    </location>
</feature>
<dbReference type="Pfam" id="PF06127">
    <property type="entry name" value="Mpo1-like"/>
    <property type="match status" value="1"/>
</dbReference>
<name>A0AAD5SUV1_9FUNG</name>